<keyword evidence="6" id="KW-0238">DNA-binding</keyword>
<dbReference type="GO" id="GO:0003677">
    <property type="term" value="F:DNA binding"/>
    <property type="evidence" value="ECO:0007669"/>
    <property type="project" value="UniProtKB-KW"/>
</dbReference>
<dbReference type="Gene3D" id="3.90.1600.10">
    <property type="entry name" value="Palm domain of DNA polymerase"/>
    <property type="match status" value="1"/>
</dbReference>
<evidence type="ECO:0000259" key="9">
    <source>
        <dbReference type="Pfam" id="PF03104"/>
    </source>
</evidence>
<dbReference type="EMBL" id="JAGVWD010000003">
    <property type="protein sequence ID" value="MBS3057022.1"/>
    <property type="molecule type" value="Genomic_DNA"/>
</dbReference>
<name>A0A8T4KU06_9ARCH</name>
<comment type="similarity">
    <text evidence="1">Belongs to the DNA polymerase type-B family.</text>
</comment>
<dbReference type="InterPro" id="IPR042087">
    <property type="entry name" value="DNA_pol_B_thumb"/>
</dbReference>
<proteinExistence type="inferred from homology"/>
<dbReference type="Pfam" id="PF00136">
    <property type="entry name" value="DNA_pol_B"/>
    <property type="match status" value="1"/>
</dbReference>
<dbReference type="PRINTS" id="PR00106">
    <property type="entry name" value="DNAPOLB"/>
</dbReference>
<dbReference type="InterPro" id="IPR006172">
    <property type="entry name" value="DNA-dir_DNA_pol_B"/>
</dbReference>
<feature type="domain" description="DNA-directed DNA polymerase family B multifunctional" evidence="8">
    <location>
        <begin position="366"/>
        <end position="767"/>
    </location>
</feature>
<dbReference type="SUPFAM" id="SSF53098">
    <property type="entry name" value="Ribonuclease H-like"/>
    <property type="match status" value="1"/>
</dbReference>
<evidence type="ECO:0000256" key="6">
    <source>
        <dbReference type="ARBA" id="ARBA00023125"/>
    </source>
</evidence>
<dbReference type="GO" id="GO:0000166">
    <property type="term" value="F:nucleotide binding"/>
    <property type="evidence" value="ECO:0007669"/>
    <property type="project" value="InterPro"/>
</dbReference>
<evidence type="ECO:0000256" key="2">
    <source>
        <dbReference type="ARBA" id="ARBA00012417"/>
    </source>
</evidence>
<protein>
    <recommendedName>
        <fullName evidence="2">DNA-directed DNA polymerase</fullName>
        <ecNumber evidence="2">2.7.7.7</ecNumber>
    </recommendedName>
</protein>
<dbReference type="GO" id="GO:0006261">
    <property type="term" value="P:DNA-templated DNA replication"/>
    <property type="evidence" value="ECO:0007669"/>
    <property type="project" value="TreeGrafter"/>
</dbReference>
<dbReference type="InterPro" id="IPR036397">
    <property type="entry name" value="RNaseH_sf"/>
</dbReference>
<evidence type="ECO:0000313" key="10">
    <source>
        <dbReference type="EMBL" id="MBS3057022.1"/>
    </source>
</evidence>
<evidence type="ECO:0000313" key="11">
    <source>
        <dbReference type="Proteomes" id="UP000677687"/>
    </source>
</evidence>
<dbReference type="InterPro" id="IPR006133">
    <property type="entry name" value="DNA-dir_DNA_pol_B_exonuc"/>
</dbReference>
<gene>
    <name evidence="10" type="ORF">J4415_00140</name>
</gene>
<evidence type="ECO:0000256" key="1">
    <source>
        <dbReference type="ARBA" id="ARBA00005755"/>
    </source>
</evidence>
<dbReference type="AlphaFoldDB" id="A0A8T4KU06"/>
<dbReference type="InterPro" id="IPR023211">
    <property type="entry name" value="DNA_pol_palm_dom_sf"/>
</dbReference>
<comment type="catalytic activity">
    <reaction evidence="7">
        <text>DNA(n) + a 2'-deoxyribonucleoside 5'-triphosphate = DNA(n+1) + diphosphate</text>
        <dbReference type="Rhea" id="RHEA:22508"/>
        <dbReference type="Rhea" id="RHEA-COMP:17339"/>
        <dbReference type="Rhea" id="RHEA-COMP:17340"/>
        <dbReference type="ChEBI" id="CHEBI:33019"/>
        <dbReference type="ChEBI" id="CHEBI:61560"/>
        <dbReference type="ChEBI" id="CHEBI:173112"/>
        <dbReference type="EC" id="2.7.7.7"/>
    </reaction>
</comment>
<evidence type="ECO:0000256" key="3">
    <source>
        <dbReference type="ARBA" id="ARBA00022679"/>
    </source>
</evidence>
<evidence type="ECO:0000256" key="4">
    <source>
        <dbReference type="ARBA" id="ARBA00022695"/>
    </source>
</evidence>
<evidence type="ECO:0000256" key="7">
    <source>
        <dbReference type="ARBA" id="ARBA00049244"/>
    </source>
</evidence>
<dbReference type="InterPro" id="IPR012337">
    <property type="entry name" value="RNaseH-like_sf"/>
</dbReference>
<sequence>MLFVRIGNKIETFYDAGLRPYFYAIVNGNIEEAGKKLLGESFGEQQAKILSVEAVKKDNAEGALKLEFRNTNDLTAAREELASFPCIKERREFDIPFARRYLLDRQLKPMGAVEFSFNEKDGKKFVDKIKSADSAEQPKFKIGSFDLETYTEGGHFSDAKQDPIIMASYADAEEAIVFTTKQYAHNEKDVMHCASEKEMIAALVNKLNEKNLDVIVTYNGDGFDFPYLKERAQKYGIKLNLGADGSEPAIKRHGMDNSVRIHGRQHLDAYALVRLLSRFADLNLVKYDIESVVQQLFGERKEKVHYTEINEMWRSGKDFGKLIDYCREDSKAALRIACEYLPLCIELCFLAKQTLHDVSRSSSGNIVESLLIGESFLTNKLIPNRPADEIVEQRIMQSFVGGYVKEPIAGLHENLAVLDFRSLYPTVIISHNISPETLNCAHGECKEKNSSPTGNWFCNRQEGFFGSILKRVLKQRMELRAEMKRHEKGTPSYMQLHAKQYALKIVLNSFYGYLAYARSRYYSRECAAAVTSWCRSYVQDVAKKAEGEGFVVIYSDTDSEFLKIPKDKTKADVERFVEKVNSELPGNMQLEIEGFYTRGIFVTKRGTGEQEAAKKRYALIDEKGKLKIVGFEYVRRDWAVIAKKTQKEVIEAVLKEGNPQKAIEIVKERIAWLRSGSVPKEELVTFTQIKKPLKSYEAIGPHTAAAQKAINRGKQLDVGSIIGYIITRAGKSISEKAELEEFVKQGDYDADYYITNQLLPAVIKIISEFGYTKEDLLQGGKQQTLSGWG</sequence>
<feature type="domain" description="DNA-directed DNA polymerase family B exonuclease" evidence="9">
    <location>
        <begin position="91"/>
        <end position="276"/>
    </location>
</feature>
<evidence type="ECO:0000256" key="5">
    <source>
        <dbReference type="ARBA" id="ARBA00022932"/>
    </source>
</evidence>
<keyword evidence="3" id="KW-0808">Transferase</keyword>
<reference evidence="10" key="2">
    <citation type="submission" date="2021-05" db="EMBL/GenBank/DDBJ databases">
        <title>Protein family content uncovers lineage relationships and bacterial pathway maintenance mechanisms in DPANN archaea.</title>
        <authorList>
            <person name="Castelle C.J."/>
            <person name="Meheust R."/>
            <person name="Jaffe A.L."/>
            <person name="Seitz K."/>
            <person name="Gong X."/>
            <person name="Baker B.J."/>
            <person name="Banfield J.F."/>
        </authorList>
    </citation>
    <scope>NUCLEOTIDE SEQUENCE</scope>
    <source>
        <strain evidence="10">RIFCSPHIGHO2_01_FULL_AR10_44_11</strain>
    </source>
</reference>
<dbReference type="InterPro" id="IPR050240">
    <property type="entry name" value="DNA_pol_type-B"/>
</dbReference>
<dbReference type="GO" id="GO:0003887">
    <property type="term" value="F:DNA-directed DNA polymerase activity"/>
    <property type="evidence" value="ECO:0007669"/>
    <property type="project" value="UniProtKB-KW"/>
</dbReference>
<evidence type="ECO:0000259" key="8">
    <source>
        <dbReference type="Pfam" id="PF00136"/>
    </source>
</evidence>
<dbReference type="EC" id="2.7.7.7" evidence="2"/>
<dbReference type="NCBIfam" id="TIGR00592">
    <property type="entry name" value="pol2"/>
    <property type="match status" value="1"/>
</dbReference>
<dbReference type="Gene3D" id="1.10.132.60">
    <property type="entry name" value="DNA polymerase family B, C-terminal domain"/>
    <property type="match status" value="1"/>
</dbReference>
<dbReference type="Gene3D" id="3.30.420.10">
    <property type="entry name" value="Ribonuclease H-like superfamily/Ribonuclease H"/>
    <property type="match status" value="1"/>
</dbReference>
<dbReference type="Proteomes" id="UP000677687">
    <property type="component" value="Unassembled WGS sequence"/>
</dbReference>
<reference evidence="10" key="1">
    <citation type="submission" date="2021-03" db="EMBL/GenBank/DDBJ databases">
        <authorList>
            <person name="Jaffe A."/>
        </authorList>
    </citation>
    <scope>NUCLEOTIDE SEQUENCE</scope>
    <source>
        <strain evidence="10">RIFCSPHIGHO2_01_FULL_AR10_44_11</strain>
    </source>
</reference>
<dbReference type="SMART" id="SM00486">
    <property type="entry name" value="POLBc"/>
    <property type="match status" value="1"/>
</dbReference>
<dbReference type="InterPro" id="IPR006134">
    <property type="entry name" value="DNA-dir_DNA_pol_B_multi_dom"/>
</dbReference>
<dbReference type="PANTHER" id="PTHR10322">
    <property type="entry name" value="DNA POLYMERASE CATALYTIC SUBUNIT"/>
    <property type="match status" value="1"/>
</dbReference>
<dbReference type="Gene3D" id="3.30.342.10">
    <property type="entry name" value="DNA Polymerase, chain B, domain 1"/>
    <property type="match status" value="1"/>
</dbReference>
<dbReference type="Pfam" id="PF03104">
    <property type="entry name" value="DNA_pol_B_exo1"/>
    <property type="match status" value="1"/>
</dbReference>
<keyword evidence="4" id="KW-0548">Nucleotidyltransferase</keyword>
<accession>A0A8T4KU06</accession>
<dbReference type="InterPro" id="IPR043502">
    <property type="entry name" value="DNA/RNA_pol_sf"/>
</dbReference>
<dbReference type="PANTHER" id="PTHR10322:SF23">
    <property type="entry name" value="DNA POLYMERASE DELTA CATALYTIC SUBUNIT"/>
    <property type="match status" value="1"/>
</dbReference>
<dbReference type="Gene3D" id="1.10.287.690">
    <property type="entry name" value="Helix hairpin bin"/>
    <property type="match status" value="1"/>
</dbReference>
<organism evidence="10 11">
    <name type="scientific">Candidatus Iainarchaeum sp</name>
    <dbReference type="NCBI Taxonomy" id="3101447"/>
    <lineage>
        <taxon>Archaea</taxon>
        <taxon>Candidatus Iainarchaeota</taxon>
        <taxon>Candidatus Iainarchaeia</taxon>
        <taxon>Candidatus Iainarchaeales</taxon>
        <taxon>Candidatus Iainarchaeaceae</taxon>
        <taxon>Candidatus Iainarchaeum</taxon>
    </lineage>
</organism>
<comment type="caution">
    <text evidence="10">The sequence shown here is derived from an EMBL/GenBank/DDBJ whole genome shotgun (WGS) entry which is preliminary data.</text>
</comment>
<keyword evidence="5" id="KW-0239">DNA-directed DNA polymerase</keyword>
<dbReference type="SUPFAM" id="SSF56672">
    <property type="entry name" value="DNA/RNA polymerases"/>
    <property type="match status" value="1"/>
</dbReference>